<dbReference type="PANTHER" id="PTHR45690:SF19">
    <property type="entry name" value="NACHT, LRR AND PYD DOMAINS-CONTAINING PROTEIN 3"/>
    <property type="match status" value="1"/>
</dbReference>
<comment type="subcellular location">
    <subcellularLocation>
        <location evidence="1">Cytoplasm</location>
    </subcellularLocation>
</comment>
<dbReference type="Pfam" id="PF14484">
    <property type="entry name" value="FISNA"/>
    <property type="match status" value="1"/>
</dbReference>
<keyword evidence="4" id="KW-0547">Nucleotide-binding</keyword>
<dbReference type="Gene3D" id="3.40.50.300">
    <property type="entry name" value="P-loop containing nucleotide triphosphate hydrolases"/>
    <property type="match status" value="1"/>
</dbReference>
<dbReference type="InterPro" id="IPR029495">
    <property type="entry name" value="NACHT-assoc"/>
</dbReference>
<dbReference type="Pfam" id="PF05729">
    <property type="entry name" value="NACHT"/>
    <property type="match status" value="1"/>
</dbReference>
<evidence type="ECO:0000313" key="7">
    <source>
        <dbReference type="Ensembl" id="ENSSPUP00000005911.1"/>
    </source>
</evidence>
<evidence type="ECO:0000313" key="8">
    <source>
        <dbReference type="Proteomes" id="UP000694392"/>
    </source>
</evidence>
<dbReference type="GO" id="GO:0005737">
    <property type="term" value="C:cytoplasm"/>
    <property type="evidence" value="ECO:0007669"/>
    <property type="project" value="UniProtKB-SubCell"/>
</dbReference>
<dbReference type="GeneTree" id="ENSGT00940000160873"/>
<protein>
    <recommendedName>
        <fullName evidence="6">NACHT domain-containing protein</fullName>
    </recommendedName>
</protein>
<dbReference type="Proteomes" id="UP000694392">
    <property type="component" value="Unplaced"/>
</dbReference>
<evidence type="ECO:0000256" key="3">
    <source>
        <dbReference type="ARBA" id="ARBA00022737"/>
    </source>
</evidence>
<accession>A0A8D0GEW8</accession>
<keyword evidence="8" id="KW-1185">Reference proteome</keyword>
<dbReference type="InterPro" id="IPR027417">
    <property type="entry name" value="P-loop_NTPase"/>
</dbReference>
<name>A0A8D0GEW8_SPHPU</name>
<dbReference type="SMART" id="SM01288">
    <property type="entry name" value="FISNA"/>
    <property type="match status" value="1"/>
</dbReference>
<dbReference type="Pfam" id="PF17779">
    <property type="entry name" value="WHD_NOD2"/>
    <property type="match status" value="1"/>
</dbReference>
<dbReference type="Ensembl" id="ENSSPUT00000006291.1">
    <property type="protein sequence ID" value="ENSSPUP00000005911.1"/>
    <property type="gene ID" value="ENSSPUG00000004568.1"/>
</dbReference>
<dbReference type="PANTHER" id="PTHR45690">
    <property type="entry name" value="NACHT, LRR AND PYD DOMAINS-CONTAINING PROTEIN 12"/>
    <property type="match status" value="1"/>
</dbReference>
<dbReference type="InterPro" id="IPR041075">
    <property type="entry name" value="NOD1/2_WH"/>
</dbReference>
<sequence length="379" mass="43739">MEEYKNIQDGNARLGESVCLQKRYTKLLIVKNHRGQEEREHEIIASGKRHSEIMTQQNKLTEIRLLFNCQTSRTFVLQGVAGIGKTMTARKIMLDWAAGKLYRKRFDYVFYINCRKINATTEEQSVADLVLNNCPERNRPIEEIFDNPEKLLFIVDGFDELNFCLDTEENCLCTDPSKRKPVSNVLCSLLKRKVLHKSFLLITTRPTALQKLKNNLGHVDFAEIMGFSTKDREEYFHKFYDDAKKAAQAFNFVKENEILFTMCFVPIVCWIICTVMKQQLDKGEDLAETSETTTSVYMLFLSSLLSDHFTDSVHSQNSKTNLWKLCSLAADGILKRKILFDKDDLKNHNLCFSNIQSLFLNKSIFLKVLNVKVSTASFT</sequence>
<dbReference type="InterPro" id="IPR007111">
    <property type="entry name" value="NACHT_NTPase"/>
</dbReference>
<keyword evidence="3" id="KW-0677">Repeat</keyword>
<evidence type="ECO:0000256" key="1">
    <source>
        <dbReference type="ARBA" id="ARBA00004496"/>
    </source>
</evidence>
<evidence type="ECO:0000256" key="4">
    <source>
        <dbReference type="ARBA" id="ARBA00022741"/>
    </source>
</evidence>
<evidence type="ECO:0000256" key="2">
    <source>
        <dbReference type="ARBA" id="ARBA00022490"/>
    </source>
</evidence>
<dbReference type="GO" id="GO:0005524">
    <property type="term" value="F:ATP binding"/>
    <property type="evidence" value="ECO:0007669"/>
    <property type="project" value="UniProtKB-KW"/>
</dbReference>
<proteinExistence type="predicted"/>
<dbReference type="AlphaFoldDB" id="A0A8D0GEW8"/>
<feature type="domain" description="NACHT" evidence="6">
    <location>
        <begin position="73"/>
        <end position="278"/>
    </location>
</feature>
<dbReference type="SUPFAM" id="SSF52540">
    <property type="entry name" value="P-loop containing nucleoside triphosphate hydrolases"/>
    <property type="match status" value="1"/>
</dbReference>
<organism evidence="7 8">
    <name type="scientific">Sphenodon punctatus</name>
    <name type="common">Tuatara</name>
    <name type="synonym">Hatteria punctata</name>
    <dbReference type="NCBI Taxonomy" id="8508"/>
    <lineage>
        <taxon>Eukaryota</taxon>
        <taxon>Metazoa</taxon>
        <taxon>Chordata</taxon>
        <taxon>Craniata</taxon>
        <taxon>Vertebrata</taxon>
        <taxon>Euteleostomi</taxon>
        <taxon>Lepidosauria</taxon>
        <taxon>Sphenodontia</taxon>
        <taxon>Sphenodontidae</taxon>
        <taxon>Sphenodon</taxon>
    </lineage>
</organism>
<keyword evidence="5" id="KW-0067">ATP-binding</keyword>
<dbReference type="OMA" id="TEENCLC"/>
<keyword evidence="2" id="KW-0963">Cytoplasm</keyword>
<evidence type="ECO:0000256" key="5">
    <source>
        <dbReference type="ARBA" id="ARBA00022840"/>
    </source>
</evidence>
<reference evidence="7" key="1">
    <citation type="submission" date="2025-08" db="UniProtKB">
        <authorList>
            <consortium name="Ensembl"/>
        </authorList>
    </citation>
    <scope>IDENTIFICATION</scope>
</reference>
<dbReference type="PROSITE" id="PS50837">
    <property type="entry name" value="NACHT"/>
    <property type="match status" value="1"/>
</dbReference>
<reference evidence="7" key="2">
    <citation type="submission" date="2025-09" db="UniProtKB">
        <authorList>
            <consortium name="Ensembl"/>
        </authorList>
    </citation>
    <scope>IDENTIFICATION</scope>
</reference>
<evidence type="ECO:0000259" key="6">
    <source>
        <dbReference type="PROSITE" id="PS50837"/>
    </source>
</evidence>
<dbReference type="InterPro" id="IPR050637">
    <property type="entry name" value="NLRP_innate_immun_reg"/>
</dbReference>
<dbReference type="GO" id="GO:0006954">
    <property type="term" value="P:inflammatory response"/>
    <property type="evidence" value="ECO:0007669"/>
    <property type="project" value="UniProtKB-KW"/>
</dbReference>